<sequence>MSRYNEGPDEALNTLVTYLEETADMLEAPALALGDKSGLIGEALVWLSGIAPAQEERWQPWTG</sequence>
<evidence type="ECO:0000313" key="2">
    <source>
        <dbReference type="Proteomes" id="UP001622496"/>
    </source>
</evidence>
<accession>A0ABZ1K0I2</accession>
<dbReference type="Proteomes" id="UP001622496">
    <property type="component" value="Chromosome"/>
</dbReference>
<organism evidence="1 2">
    <name type="scientific">[Kitasatospora] papulosa</name>
    <dbReference type="NCBI Taxonomy" id="1464011"/>
    <lineage>
        <taxon>Bacteria</taxon>
        <taxon>Bacillati</taxon>
        <taxon>Actinomycetota</taxon>
        <taxon>Actinomycetes</taxon>
        <taxon>Kitasatosporales</taxon>
        <taxon>Streptomycetaceae</taxon>
        <taxon>Streptomyces</taxon>
    </lineage>
</organism>
<dbReference type="EMBL" id="CP108135">
    <property type="protein sequence ID" value="WTP64025.1"/>
    <property type="molecule type" value="Genomic_DNA"/>
</dbReference>
<keyword evidence="2" id="KW-1185">Reference proteome</keyword>
<name>A0ABZ1K0I2_9ACTN</name>
<evidence type="ECO:0000313" key="1">
    <source>
        <dbReference type="EMBL" id="WTP64025.1"/>
    </source>
</evidence>
<protein>
    <submittedName>
        <fullName evidence="1">Uncharacterized protein</fullName>
    </submittedName>
</protein>
<proteinExistence type="predicted"/>
<gene>
    <name evidence="1" type="ORF">OG560_00750</name>
</gene>
<reference evidence="1 2" key="1">
    <citation type="submission" date="2022-10" db="EMBL/GenBank/DDBJ databases">
        <title>The complete genomes of actinobacterial strains from the NBC collection.</title>
        <authorList>
            <person name="Joergensen T.S."/>
            <person name="Alvarez Arevalo M."/>
            <person name="Sterndorff E.B."/>
            <person name="Faurdal D."/>
            <person name="Vuksanovic O."/>
            <person name="Mourched A.-S."/>
            <person name="Charusanti P."/>
            <person name="Shaw S."/>
            <person name="Blin K."/>
            <person name="Weber T."/>
        </authorList>
    </citation>
    <scope>NUCLEOTIDE SEQUENCE [LARGE SCALE GENOMIC DNA]</scope>
    <source>
        <strain evidence="1 2">NBC_00185</strain>
    </source>
</reference>
<dbReference type="RefSeq" id="WP_334546389.1">
    <property type="nucleotide sequence ID" value="NZ_CP108135.1"/>
</dbReference>